<dbReference type="PANTHER" id="PTHR31014:SF0">
    <property type="entry name" value="MITOCHONDRIAL TRANSLATION SYSTEM COMPONENT PET127-RELATED"/>
    <property type="match status" value="1"/>
</dbReference>
<organism evidence="2 3">
    <name type="scientific">Echria macrotheca</name>
    <dbReference type="NCBI Taxonomy" id="438768"/>
    <lineage>
        <taxon>Eukaryota</taxon>
        <taxon>Fungi</taxon>
        <taxon>Dikarya</taxon>
        <taxon>Ascomycota</taxon>
        <taxon>Pezizomycotina</taxon>
        <taxon>Sordariomycetes</taxon>
        <taxon>Sordariomycetidae</taxon>
        <taxon>Sordariales</taxon>
        <taxon>Schizotheciaceae</taxon>
        <taxon>Echria</taxon>
    </lineage>
</organism>
<evidence type="ECO:0000313" key="2">
    <source>
        <dbReference type="EMBL" id="KAK1756897.1"/>
    </source>
</evidence>
<feature type="region of interest" description="Disordered" evidence="1">
    <location>
        <begin position="489"/>
        <end position="519"/>
    </location>
</feature>
<accession>A0AAJ0F7J2</accession>
<dbReference type="GO" id="GO:0000964">
    <property type="term" value="P:mitochondrial RNA 5'-end processing"/>
    <property type="evidence" value="ECO:0007669"/>
    <property type="project" value="TreeGrafter"/>
</dbReference>
<protein>
    <submittedName>
        <fullName evidence="2">Mitochondrial protein Pet127-domain-containing protein</fullName>
    </submittedName>
</protein>
<dbReference type="EMBL" id="MU839831">
    <property type="protein sequence ID" value="KAK1756897.1"/>
    <property type="molecule type" value="Genomic_DNA"/>
</dbReference>
<reference evidence="2" key="1">
    <citation type="submission" date="2023-06" db="EMBL/GenBank/DDBJ databases">
        <title>Genome-scale phylogeny and comparative genomics of the fungal order Sordariales.</title>
        <authorList>
            <consortium name="Lawrence Berkeley National Laboratory"/>
            <person name="Hensen N."/>
            <person name="Bonometti L."/>
            <person name="Westerberg I."/>
            <person name="Brannstrom I.O."/>
            <person name="Guillou S."/>
            <person name="Cros-Aarteil S."/>
            <person name="Calhoun S."/>
            <person name="Haridas S."/>
            <person name="Kuo A."/>
            <person name="Mondo S."/>
            <person name="Pangilinan J."/>
            <person name="Riley R."/>
            <person name="Labutti K."/>
            <person name="Andreopoulos B."/>
            <person name="Lipzen A."/>
            <person name="Chen C."/>
            <person name="Yanf M."/>
            <person name="Daum C."/>
            <person name="Ng V."/>
            <person name="Clum A."/>
            <person name="Steindorff A."/>
            <person name="Ohm R."/>
            <person name="Martin F."/>
            <person name="Silar P."/>
            <person name="Natvig D."/>
            <person name="Lalanne C."/>
            <person name="Gautier V."/>
            <person name="Ament-Velasquez S.L."/>
            <person name="Kruys A."/>
            <person name="Hutchinson M.I."/>
            <person name="Powell A.J."/>
            <person name="Barry K."/>
            <person name="Miller A.N."/>
            <person name="Grigoriev I.V."/>
            <person name="Debuchy R."/>
            <person name="Gladieux P."/>
            <person name="Thoren M.H."/>
            <person name="Johannesson H."/>
        </authorList>
    </citation>
    <scope>NUCLEOTIDE SEQUENCE</scope>
    <source>
        <strain evidence="2">PSN4</strain>
    </source>
</reference>
<feature type="compositionally biased region" description="Polar residues" evidence="1">
    <location>
        <begin position="579"/>
        <end position="590"/>
    </location>
</feature>
<gene>
    <name evidence="2" type="ORF">QBC47DRAFT_421996</name>
</gene>
<feature type="region of interest" description="Disordered" evidence="1">
    <location>
        <begin position="532"/>
        <end position="551"/>
    </location>
</feature>
<dbReference type="AlphaFoldDB" id="A0AAJ0F7J2"/>
<dbReference type="GO" id="GO:0005740">
    <property type="term" value="C:mitochondrial envelope"/>
    <property type="evidence" value="ECO:0007669"/>
    <property type="project" value="TreeGrafter"/>
</dbReference>
<dbReference type="PANTHER" id="PTHR31014">
    <property type="entry name" value="MITOCHONDRIAL TRANSLATION SYSTEM COMPONENT PET127-RELATED"/>
    <property type="match status" value="1"/>
</dbReference>
<proteinExistence type="predicted"/>
<sequence>MKVRLFNPQSIDLTPVAVPTPPVPRLSYDLDRDPRTLVYNFDPYLAQIMPVNEFDFDALKEYVTSSKDTTLIAAARQYGQKYAGSTSSMTSMLAHFHFLLSQWRPINCAALSRDFKVESTSFNRFLRAPAATFLHYNDGVYAIDADKEFDTANVLSMLGKSMEKLLTLPKEHFMKYHKTHSDKLPDNIRNAPESYHFSTMENFLMRSQLDAYDPRLPGTGMFDLKTRAVVTVRMDAAGYQKGSDYEIRSIRGQWQSFEREYYDMIRAAFLKYSLQVRMGRMDGIFTAYHNTRRIFGFQYIPLSEMDQAIHGTSSLKLGDTEFKASMHLLRKALDQITKRFPKKSIRLHVETRPTNPPCMYIFAKPVTADEISEVQLEAQRRVKEVERQILGMKEMAGADTNTTQTPDGSEGEEASPANATPGEDPEELSDADAWEAMMDTLETSLESEEEVSTAVRDSLEDALRASGLLKSMTAEKVESYLDTLEDILTGGDTHAAGPEPAAPVPQETATSAAEETDGGDLILRAVERAKSIPSEASSPPLPAGETDPSSIQKAQKFETILLELAAQAKEQGENAPEAASTQSQTSNNDPSEGKAEQPAQTTDTKHASTKGAQKEEADPLLGLILTIRNKVNGEYVARPRGLSQTEEWEIEYAFSELPRDRARRIYDQLRRRRETSFRSDEDRSVQWYYSWQGALPKYASEGKQYRADLRGLVDTKQPVHVVGEGGGMFTWESMWKHYGLYGIL</sequence>
<comment type="caution">
    <text evidence="2">The sequence shown here is derived from an EMBL/GenBank/DDBJ whole genome shotgun (WGS) entry which is preliminary data.</text>
</comment>
<dbReference type="InterPro" id="IPR013943">
    <property type="entry name" value="Pet127"/>
</dbReference>
<dbReference type="Proteomes" id="UP001239445">
    <property type="component" value="Unassembled WGS sequence"/>
</dbReference>
<keyword evidence="3" id="KW-1185">Reference proteome</keyword>
<evidence type="ECO:0000256" key="1">
    <source>
        <dbReference type="SAM" id="MobiDB-lite"/>
    </source>
</evidence>
<feature type="region of interest" description="Disordered" evidence="1">
    <location>
        <begin position="393"/>
        <end position="428"/>
    </location>
</feature>
<evidence type="ECO:0000313" key="3">
    <source>
        <dbReference type="Proteomes" id="UP001239445"/>
    </source>
</evidence>
<name>A0AAJ0F7J2_9PEZI</name>
<dbReference type="Pfam" id="PF08634">
    <property type="entry name" value="Pet127"/>
    <property type="match status" value="1"/>
</dbReference>
<feature type="region of interest" description="Disordered" evidence="1">
    <location>
        <begin position="568"/>
        <end position="615"/>
    </location>
</feature>